<dbReference type="EMBL" id="WTPW01000452">
    <property type="protein sequence ID" value="KAF0509734.1"/>
    <property type="molecule type" value="Genomic_DNA"/>
</dbReference>
<keyword evidence="2" id="KW-1185">Reference proteome</keyword>
<protein>
    <submittedName>
        <fullName evidence="1">Uncharacterized protein</fullName>
    </submittedName>
</protein>
<gene>
    <name evidence="1" type="ORF">F8M41_018533</name>
</gene>
<evidence type="ECO:0000313" key="1">
    <source>
        <dbReference type="EMBL" id="KAF0509734.1"/>
    </source>
</evidence>
<comment type="caution">
    <text evidence="1">The sequence shown here is derived from an EMBL/GenBank/DDBJ whole genome shotgun (WGS) entry which is preliminary data.</text>
</comment>
<sequence length="103" mass="12503">MHYMLKNRKKHSKKYKTIKEIKITKELTIDDNFVELNKTLNSYLTYKFQSLQATKTNDADLFNCITFRMNEIIMLYNTIEYIKLQFKELRVLVEASIKNQKIW</sequence>
<dbReference type="AlphaFoldDB" id="A0A8H4ALM1"/>
<organism evidence="1 2">
    <name type="scientific">Gigaspora margarita</name>
    <dbReference type="NCBI Taxonomy" id="4874"/>
    <lineage>
        <taxon>Eukaryota</taxon>
        <taxon>Fungi</taxon>
        <taxon>Fungi incertae sedis</taxon>
        <taxon>Mucoromycota</taxon>
        <taxon>Glomeromycotina</taxon>
        <taxon>Glomeromycetes</taxon>
        <taxon>Diversisporales</taxon>
        <taxon>Gigasporaceae</taxon>
        <taxon>Gigaspora</taxon>
    </lineage>
</organism>
<proteinExistence type="predicted"/>
<dbReference type="Proteomes" id="UP000439903">
    <property type="component" value="Unassembled WGS sequence"/>
</dbReference>
<accession>A0A8H4ALM1</accession>
<dbReference type="OrthoDB" id="10490774at2759"/>
<evidence type="ECO:0000313" key="2">
    <source>
        <dbReference type="Proteomes" id="UP000439903"/>
    </source>
</evidence>
<name>A0A8H4ALM1_GIGMA</name>
<reference evidence="1 2" key="1">
    <citation type="journal article" date="2019" name="Environ. Microbiol.">
        <title>At the nexus of three kingdoms: the genome of the mycorrhizal fungus Gigaspora margarita provides insights into plant, endobacterial and fungal interactions.</title>
        <authorList>
            <person name="Venice F."/>
            <person name="Ghignone S."/>
            <person name="Salvioli di Fossalunga A."/>
            <person name="Amselem J."/>
            <person name="Novero M."/>
            <person name="Xianan X."/>
            <person name="Sedzielewska Toro K."/>
            <person name="Morin E."/>
            <person name="Lipzen A."/>
            <person name="Grigoriev I.V."/>
            <person name="Henrissat B."/>
            <person name="Martin F.M."/>
            <person name="Bonfante P."/>
        </authorList>
    </citation>
    <scope>NUCLEOTIDE SEQUENCE [LARGE SCALE GENOMIC DNA]</scope>
    <source>
        <strain evidence="1 2">BEG34</strain>
    </source>
</reference>